<evidence type="ECO:0008006" key="3">
    <source>
        <dbReference type="Google" id="ProtNLM"/>
    </source>
</evidence>
<dbReference type="STRING" id="1121256.SAMN02746089_02564"/>
<dbReference type="AlphaFoldDB" id="A0A1M5EK93"/>
<accession>A0A1M5EK93</accession>
<dbReference type="EMBL" id="FQVH01000046">
    <property type="protein sequence ID" value="SHF79669.1"/>
    <property type="molecule type" value="Genomic_DNA"/>
</dbReference>
<dbReference type="Proteomes" id="UP000184088">
    <property type="component" value="Unassembled WGS sequence"/>
</dbReference>
<evidence type="ECO:0000313" key="2">
    <source>
        <dbReference type="Proteomes" id="UP000184088"/>
    </source>
</evidence>
<sequence length="302" mass="34012">MEEKVILPETLIAKTIQNANSLADYLKENFNKLLQKKGEIRHELERRGKIINCIGTGNIKNAYVIDGAHIAEVDKASSYSISCAVAINQELDKSRYTSCSAILPHVISLPSISSGLMTMQEIMLAVDILDGDDSSYCFIDGSKISMFITINQFYSGLAQHLPKALDTWRKDVFHEPGKTITKFESKDYLTKYLLSPRIIGNLKLVTTTQLIEEEFPEMSCNFDDKTLASLVLNGGEMLAPIKYINPAKDKEYHMNELNPYAKEATDAINTITQDTFRKNRWESSPIHWRDESRNSAGKGNMC</sequence>
<keyword evidence="2" id="KW-1185">Reference proteome</keyword>
<evidence type="ECO:0000313" key="1">
    <source>
        <dbReference type="EMBL" id="SHF79669.1"/>
    </source>
</evidence>
<reference evidence="1 2" key="1">
    <citation type="submission" date="2016-11" db="EMBL/GenBank/DDBJ databases">
        <authorList>
            <person name="Jaros S."/>
            <person name="Januszkiewicz K."/>
            <person name="Wedrychowicz H."/>
        </authorList>
    </citation>
    <scope>NUCLEOTIDE SEQUENCE [LARGE SCALE GENOMIC DNA]</scope>
    <source>
        <strain evidence="1 2">DSM 17918</strain>
    </source>
</reference>
<dbReference type="RefSeq" id="WP_073346193.1">
    <property type="nucleotide sequence ID" value="NZ_FQVH01000046.1"/>
</dbReference>
<name>A0A1M5EK93_9THEO</name>
<organism evidence="1 2">
    <name type="scientific">Caldanaerobius fijiensis DSM 17918</name>
    <dbReference type="NCBI Taxonomy" id="1121256"/>
    <lineage>
        <taxon>Bacteria</taxon>
        <taxon>Bacillati</taxon>
        <taxon>Bacillota</taxon>
        <taxon>Clostridia</taxon>
        <taxon>Thermoanaerobacterales</taxon>
        <taxon>Thermoanaerobacteraceae</taxon>
        <taxon>Caldanaerobius</taxon>
    </lineage>
</organism>
<gene>
    <name evidence="1" type="ORF">SAMN02746089_02564</name>
</gene>
<protein>
    <recommendedName>
        <fullName evidence="3">NurA domain-containing protein</fullName>
    </recommendedName>
</protein>
<dbReference type="OrthoDB" id="10007087at2"/>
<proteinExistence type="predicted"/>